<dbReference type="SMART" id="SM00658">
    <property type="entry name" value="RPOL8c"/>
    <property type="match status" value="1"/>
</dbReference>
<proteinExistence type="inferred from homology"/>
<comment type="function">
    <text evidence="4">DNA-dependent RNA polymerase catalyzes the transcription of DNA into RNA using the four ribonucleoside triphosphates as substrates. Common component of RNA polymerases I, II and III which synthesize ribosomal RNA precursors, mRNA precursors and many functional non-coding RNAs, and small RNAs, such as 5S rRNA and tRNAs, respectively.</text>
</comment>
<keyword evidence="7" id="KW-1185">Reference proteome</keyword>
<evidence type="ECO:0000313" key="5">
    <source>
        <dbReference type="EMBL" id="EST44989.1"/>
    </source>
</evidence>
<comment type="subcellular location">
    <subcellularLocation>
        <location evidence="1">Nucleus</location>
    </subcellularLocation>
</comment>
<comment type="similarity">
    <text evidence="2 4">Belongs to the eukaryotic RPB8 RNA polymerase subunit family.</text>
</comment>
<dbReference type="PIRSF" id="PIRSF000779">
    <property type="entry name" value="RNA_pol_Rpb8"/>
    <property type="match status" value="1"/>
</dbReference>
<dbReference type="Gene3D" id="2.40.50.140">
    <property type="entry name" value="Nucleic acid-binding proteins"/>
    <property type="match status" value="1"/>
</dbReference>
<dbReference type="SUPFAM" id="SSF50249">
    <property type="entry name" value="Nucleic acid-binding proteins"/>
    <property type="match status" value="1"/>
</dbReference>
<sequence length="148" mass="16620">MEKTLFTAKFTVKNVIDCSKEYDCITRVEMESSTSTAILDVHDKLFPQICNIDASTNLSVCCELRVDDTKTLKASDKAYGGEFLIQKAIPDVNYAMCGTVFEFVQLKDNNVNLSISFGGLLLVLTCDVEQVSKFKYGQKVYLICRDTR</sequence>
<dbReference type="GO" id="GO:0006351">
    <property type="term" value="P:DNA-templated transcription"/>
    <property type="evidence" value="ECO:0007669"/>
    <property type="project" value="UniProtKB-UniRule"/>
</dbReference>
<dbReference type="Proteomes" id="UP000018208">
    <property type="component" value="Unassembled WGS sequence"/>
</dbReference>
<protein>
    <recommendedName>
        <fullName evidence="4">DNA-directed RNA polymerases I, II, and III subunit RPABC3</fullName>
    </recommendedName>
</protein>
<keyword evidence="3 4" id="KW-0539">Nucleus</keyword>
<accession>V6LVZ4</accession>
<evidence type="ECO:0000256" key="1">
    <source>
        <dbReference type="ARBA" id="ARBA00004123"/>
    </source>
</evidence>
<evidence type="ECO:0000256" key="2">
    <source>
        <dbReference type="ARBA" id="ARBA00008912"/>
    </source>
</evidence>
<dbReference type="InterPro" id="IPR012340">
    <property type="entry name" value="NA-bd_OB-fold"/>
</dbReference>
<dbReference type="GO" id="GO:0005666">
    <property type="term" value="C:RNA polymerase III complex"/>
    <property type="evidence" value="ECO:0007669"/>
    <property type="project" value="TreeGrafter"/>
</dbReference>
<evidence type="ECO:0000256" key="4">
    <source>
        <dbReference type="PIRNR" id="PIRNR000779"/>
    </source>
</evidence>
<dbReference type="PANTHER" id="PTHR10917:SF0">
    <property type="entry name" value="DNA-DIRECTED RNA POLYMERASES I, II, AND III SUBUNIT RPABC3"/>
    <property type="match status" value="1"/>
</dbReference>
<dbReference type="EMBL" id="KI546101">
    <property type="protein sequence ID" value="EST44989.1"/>
    <property type="molecule type" value="Genomic_DNA"/>
</dbReference>
<dbReference type="VEuPathDB" id="GiardiaDB:SS50377_25441"/>
<dbReference type="GO" id="GO:0003899">
    <property type="term" value="F:DNA-directed RNA polymerase activity"/>
    <property type="evidence" value="ECO:0007669"/>
    <property type="project" value="UniProtKB-UniRule"/>
</dbReference>
<evidence type="ECO:0000256" key="3">
    <source>
        <dbReference type="ARBA" id="ARBA00023242"/>
    </source>
</evidence>
<reference evidence="6" key="2">
    <citation type="submission" date="2020-12" db="EMBL/GenBank/DDBJ databases">
        <title>New Spironucleus salmonicida genome in near-complete chromosomes.</title>
        <authorList>
            <person name="Xu F."/>
            <person name="Kurt Z."/>
            <person name="Jimenez-Gonzalez A."/>
            <person name="Astvaldsson A."/>
            <person name="Andersson J.O."/>
            <person name="Svard S.G."/>
        </authorList>
    </citation>
    <scope>NUCLEOTIDE SEQUENCE</scope>
    <source>
        <strain evidence="6">ATCC 50377</strain>
    </source>
</reference>
<reference evidence="5 6" key="1">
    <citation type="journal article" date="2014" name="PLoS Genet.">
        <title>The Genome of Spironucleus salmonicida Highlights a Fish Pathogen Adapted to Fluctuating Environments.</title>
        <authorList>
            <person name="Xu F."/>
            <person name="Jerlstrom-Hultqvist J."/>
            <person name="Einarsson E."/>
            <person name="Astvaldsson A."/>
            <person name="Svard S.G."/>
            <person name="Andersson J.O."/>
        </authorList>
    </citation>
    <scope>NUCLEOTIDE SEQUENCE</scope>
    <source>
        <strain evidence="6">ATCC 50377</strain>
    </source>
</reference>
<evidence type="ECO:0000313" key="6">
    <source>
        <dbReference type="EMBL" id="KAH0573321.1"/>
    </source>
</evidence>
<dbReference type="AlphaFoldDB" id="V6LVZ4"/>
<dbReference type="GO" id="GO:0005736">
    <property type="term" value="C:RNA polymerase I complex"/>
    <property type="evidence" value="ECO:0007669"/>
    <property type="project" value="TreeGrafter"/>
</dbReference>
<gene>
    <name evidence="5" type="ORF">SS50377_15008</name>
    <name evidence="6" type="ORF">SS50377_25441</name>
</gene>
<organism evidence="5">
    <name type="scientific">Spironucleus salmonicida</name>
    <dbReference type="NCBI Taxonomy" id="348837"/>
    <lineage>
        <taxon>Eukaryota</taxon>
        <taxon>Metamonada</taxon>
        <taxon>Diplomonadida</taxon>
        <taxon>Hexamitidae</taxon>
        <taxon>Hexamitinae</taxon>
        <taxon>Spironucleus</taxon>
    </lineage>
</organism>
<dbReference type="EMBL" id="AUWU02000005">
    <property type="protein sequence ID" value="KAH0573321.1"/>
    <property type="molecule type" value="Genomic_DNA"/>
</dbReference>
<dbReference type="GO" id="GO:0005665">
    <property type="term" value="C:RNA polymerase II, core complex"/>
    <property type="evidence" value="ECO:0007669"/>
    <property type="project" value="UniProtKB-UniRule"/>
</dbReference>
<dbReference type="Pfam" id="PF03870">
    <property type="entry name" value="RNA_pol_Rpb8"/>
    <property type="match status" value="1"/>
</dbReference>
<name>V6LVZ4_9EUKA</name>
<dbReference type="PANTHER" id="PTHR10917">
    <property type="entry name" value="DNA-DIRECTED RNA POLYMERASES I, II, AND III SUBUNIT RPABC3"/>
    <property type="match status" value="1"/>
</dbReference>
<evidence type="ECO:0000313" key="7">
    <source>
        <dbReference type="Proteomes" id="UP000018208"/>
    </source>
</evidence>
<dbReference type="OrthoDB" id="20018at2759"/>
<dbReference type="InterPro" id="IPR005570">
    <property type="entry name" value="RPABC3"/>
</dbReference>